<comment type="similarity">
    <text evidence="1">Belongs to the protein phosphatase inhibitor 2 family.</text>
</comment>
<feature type="compositionally biased region" description="Acidic residues" evidence="3">
    <location>
        <begin position="41"/>
        <end position="54"/>
    </location>
</feature>
<dbReference type="GO" id="GO:0004864">
    <property type="term" value="F:protein phosphatase inhibitor activity"/>
    <property type="evidence" value="ECO:0007669"/>
    <property type="project" value="UniProtKB-KW"/>
</dbReference>
<dbReference type="GeneID" id="103048095"/>
<feature type="region of interest" description="Disordered" evidence="3">
    <location>
        <begin position="29"/>
        <end position="55"/>
    </location>
</feature>
<evidence type="ECO:0000256" key="2">
    <source>
        <dbReference type="ARBA" id="ARBA00023272"/>
    </source>
</evidence>
<feature type="region of interest" description="Disordered" evidence="3">
    <location>
        <begin position="84"/>
        <end position="138"/>
    </location>
</feature>
<evidence type="ECO:0000256" key="3">
    <source>
        <dbReference type="SAM" id="MobiDB-lite"/>
    </source>
</evidence>
<dbReference type="InterPro" id="IPR007062">
    <property type="entry name" value="PPI-2"/>
</dbReference>
<dbReference type="Gene3D" id="6.10.250.1050">
    <property type="match status" value="1"/>
</dbReference>
<sequence>TSHLSCVLGKQPQPSFAFSLYRLAAAAKGQGPKILAKQDDSSEEEDDEVDLTPEELEKKRQFEMKRKMHYNEAQNIKLARQLIAKEMRGEAADNDGEEEEEEEDDDDDDDDDDEMQDACNTGRMSKESVPAPSDPLENIAHSLEEVCSGL</sequence>
<gene>
    <name evidence="5" type="primary">PPP1R2</name>
</gene>
<proteinExistence type="inferred from homology"/>
<feature type="non-terminal residue" evidence="5">
    <location>
        <position position="1"/>
    </location>
</feature>
<accession>A0A9F2RAF8</accession>
<dbReference type="OrthoDB" id="551302at2759"/>
<evidence type="ECO:0000313" key="4">
    <source>
        <dbReference type="Proteomes" id="UP000695026"/>
    </source>
</evidence>
<dbReference type="RefSeq" id="XP_007440327.1">
    <property type="nucleotide sequence ID" value="XM_007440265.2"/>
</dbReference>
<dbReference type="AlphaFoldDB" id="A0A9F2RAF8"/>
<organism evidence="4 5">
    <name type="scientific">Python bivittatus</name>
    <name type="common">Burmese python</name>
    <name type="synonym">Python molurus bivittatus</name>
    <dbReference type="NCBI Taxonomy" id="176946"/>
    <lineage>
        <taxon>Eukaryota</taxon>
        <taxon>Metazoa</taxon>
        <taxon>Chordata</taxon>
        <taxon>Craniata</taxon>
        <taxon>Vertebrata</taxon>
        <taxon>Euteleostomi</taxon>
        <taxon>Lepidosauria</taxon>
        <taxon>Squamata</taxon>
        <taxon>Bifurcata</taxon>
        <taxon>Unidentata</taxon>
        <taxon>Episquamata</taxon>
        <taxon>Toxicofera</taxon>
        <taxon>Serpentes</taxon>
        <taxon>Henophidia</taxon>
        <taxon>Pythonidae</taxon>
        <taxon>Python</taxon>
    </lineage>
</organism>
<evidence type="ECO:0000256" key="1">
    <source>
        <dbReference type="ARBA" id="ARBA00005472"/>
    </source>
</evidence>
<dbReference type="CTD" id="5504"/>
<feature type="compositionally biased region" description="Acidic residues" evidence="3">
    <location>
        <begin position="92"/>
        <end position="116"/>
    </location>
</feature>
<evidence type="ECO:0000313" key="5">
    <source>
        <dbReference type="RefSeq" id="XP_007440327.1"/>
    </source>
</evidence>
<reference evidence="5" key="1">
    <citation type="submission" date="2025-08" db="UniProtKB">
        <authorList>
            <consortium name="RefSeq"/>
        </authorList>
    </citation>
    <scope>IDENTIFICATION</scope>
    <source>
        <tissue evidence="5">Liver</tissue>
    </source>
</reference>
<dbReference type="Proteomes" id="UP000695026">
    <property type="component" value="Unplaced"/>
</dbReference>
<dbReference type="Pfam" id="PF04979">
    <property type="entry name" value="IPP-2"/>
    <property type="match status" value="1"/>
</dbReference>
<keyword evidence="2 5" id="KW-0650">Protein phosphatase inhibitor</keyword>
<name>A0A9F2RAF8_PYTBI</name>
<dbReference type="KEGG" id="pbi:103048095"/>
<dbReference type="GO" id="GO:0009966">
    <property type="term" value="P:regulation of signal transduction"/>
    <property type="evidence" value="ECO:0007669"/>
    <property type="project" value="InterPro"/>
</dbReference>
<protein>
    <submittedName>
        <fullName evidence="5">Protein phosphatase inhibitor 2</fullName>
    </submittedName>
</protein>
<keyword evidence="4" id="KW-1185">Reference proteome</keyword>